<keyword evidence="2" id="KW-0732">Signal</keyword>
<dbReference type="RefSeq" id="WP_108634331.1">
    <property type="nucleotide sequence ID" value="NZ_QCXX01000003.1"/>
</dbReference>
<dbReference type="AlphaFoldDB" id="A0A363NUB4"/>
<keyword evidence="4" id="KW-1185">Reference proteome</keyword>
<feature type="signal peptide" evidence="2">
    <location>
        <begin position="1"/>
        <end position="24"/>
    </location>
</feature>
<accession>A0A363NUB4</accession>
<comment type="caution">
    <text evidence="3">The sequence shown here is derived from an EMBL/GenBank/DDBJ whole genome shotgun (WGS) entry which is preliminary data.</text>
</comment>
<feature type="chain" id="PRO_5017007688" evidence="2">
    <location>
        <begin position="25"/>
        <end position="89"/>
    </location>
</feature>
<organism evidence="3 4">
    <name type="scientific">Sphingobacterium athyrii</name>
    <dbReference type="NCBI Taxonomy" id="2152717"/>
    <lineage>
        <taxon>Bacteria</taxon>
        <taxon>Pseudomonadati</taxon>
        <taxon>Bacteroidota</taxon>
        <taxon>Sphingobacteriia</taxon>
        <taxon>Sphingobacteriales</taxon>
        <taxon>Sphingobacteriaceae</taxon>
        <taxon>Sphingobacterium</taxon>
    </lineage>
</organism>
<evidence type="ECO:0000313" key="3">
    <source>
        <dbReference type="EMBL" id="PUV24405.1"/>
    </source>
</evidence>
<dbReference type="EMBL" id="QCXX01000003">
    <property type="protein sequence ID" value="PUV24405.1"/>
    <property type="molecule type" value="Genomic_DNA"/>
</dbReference>
<reference evidence="3 4" key="1">
    <citation type="submission" date="2018-04" db="EMBL/GenBank/DDBJ databases">
        <title>Sphingobacterium sp. M46 Genome.</title>
        <authorList>
            <person name="Cheng J."/>
            <person name="Li Y."/>
        </authorList>
    </citation>
    <scope>NUCLEOTIDE SEQUENCE [LARGE SCALE GENOMIC DNA]</scope>
    <source>
        <strain evidence="3 4">M46</strain>
    </source>
</reference>
<evidence type="ECO:0000313" key="4">
    <source>
        <dbReference type="Proteomes" id="UP000250831"/>
    </source>
</evidence>
<sequence>MKSLRITLGVAAIALGTFTAFSFAPEKVDSKLATGVFYSNPVDGSWTPEQVMGEGDCNNEEGPICSQEYDLSTHEPTDNPALIKTGERE</sequence>
<proteinExistence type="predicted"/>
<dbReference type="OrthoDB" id="1264374at2"/>
<protein>
    <submittedName>
        <fullName evidence="3">Uncharacterized protein</fullName>
    </submittedName>
</protein>
<dbReference type="Proteomes" id="UP000250831">
    <property type="component" value="Unassembled WGS sequence"/>
</dbReference>
<gene>
    <name evidence="3" type="ORF">DCO56_13755</name>
</gene>
<evidence type="ECO:0000256" key="2">
    <source>
        <dbReference type="SAM" id="SignalP"/>
    </source>
</evidence>
<evidence type="ECO:0000256" key="1">
    <source>
        <dbReference type="SAM" id="MobiDB-lite"/>
    </source>
</evidence>
<feature type="region of interest" description="Disordered" evidence="1">
    <location>
        <begin position="44"/>
        <end position="89"/>
    </location>
</feature>
<name>A0A363NUB4_9SPHI</name>